<feature type="transmembrane region" description="Helical" evidence="2">
    <location>
        <begin position="269"/>
        <end position="288"/>
    </location>
</feature>
<dbReference type="OrthoDB" id="5242355at2"/>
<evidence type="ECO:0000313" key="4">
    <source>
        <dbReference type="Proteomes" id="UP000186953"/>
    </source>
</evidence>
<keyword evidence="2" id="KW-0472">Membrane</keyword>
<accession>A0A1N7ATZ4</accession>
<feature type="transmembrane region" description="Helical" evidence="2">
    <location>
        <begin position="401"/>
        <end position="426"/>
    </location>
</feature>
<sequence>MITTLKKSLIEFNTKLYLVLILMLLIPTIYKTLRIYYLGDLPNDSGFNIASQIIWLNVIFEVIQEAILLPLFFLLGKSINDNLQTENKIKTGLITTGIIYLSLLIIIYFFADSLLLLMKQKESLIKLSSHYIKLESIAIFLSVVYRFTLIVLILLGKVKRIFLLLITQTIIIIICDSLLLSQYSFSMQLGVLGIAYGNIIVELILIIISLFVLKKENVFWFKNTPLDFSWLKNWFKIGSLSGLESLIRNTVFIIMIIRLINSIEGQSFFWVSNSFIWSWLLIPIIALGDLIKKEISEKKIALNKVINFSIIITTSIVLIWLSTIPLWNSFFKNFMNISNPEIVLNITITAIIYYISFAYNNIIDSVFYGYGRTDLMLIQSILINIIYYGIVFFTFKLTELQITLNIIVTIFGLGILFDSIITFGIYKYSLNRNSLTK</sequence>
<evidence type="ECO:0000256" key="2">
    <source>
        <dbReference type="SAM" id="Phobius"/>
    </source>
</evidence>
<dbReference type="PANTHER" id="PTHR43298">
    <property type="entry name" value="MULTIDRUG RESISTANCE PROTEIN NORM-RELATED"/>
    <property type="match status" value="1"/>
</dbReference>
<evidence type="ECO:0000256" key="1">
    <source>
        <dbReference type="ARBA" id="ARBA00022448"/>
    </source>
</evidence>
<dbReference type="NCBIfam" id="NF045539">
    <property type="entry name" value="MATE_efflux1"/>
    <property type="match status" value="1"/>
</dbReference>
<feature type="transmembrane region" description="Helical" evidence="2">
    <location>
        <begin position="189"/>
        <end position="213"/>
    </location>
</feature>
<feature type="transmembrane region" description="Helical" evidence="2">
    <location>
        <begin position="97"/>
        <end position="117"/>
    </location>
</feature>
<dbReference type="Proteomes" id="UP000186953">
    <property type="component" value="Unassembled WGS sequence"/>
</dbReference>
<keyword evidence="1" id="KW-0813">Transport</keyword>
<proteinExistence type="predicted"/>
<dbReference type="EMBL" id="FTMA01000015">
    <property type="protein sequence ID" value="SIR42589.1"/>
    <property type="molecule type" value="Genomic_DNA"/>
</dbReference>
<feature type="transmembrane region" description="Helical" evidence="2">
    <location>
        <begin position="16"/>
        <end position="33"/>
    </location>
</feature>
<feature type="transmembrane region" description="Helical" evidence="2">
    <location>
        <begin position="342"/>
        <end position="363"/>
    </location>
</feature>
<feature type="transmembrane region" description="Helical" evidence="2">
    <location>
        <begin position="234"/>
        <end position="257"/>
    </location>
</feature>
<keyword evidence="2" id="KW-1133">Transmembrane helix</keyword>
<evidence type="ECO:0000313" key="3">
    <source>
        <dbReference type="EMBL" id="SIR42589.1"/>
    </source>
</evidence>
<feature type="transmembrane region" description="Helical" evidence="2">
    <location>
        <begin position="137"/>
        <end position="155"/>
    </location>
</feature>
<feature type="transmembrane region" description="Helical" evidence="2">
    <location>
        <begin position="300"/>
        <end position="322"/>
    </location>
</feature>
<protein>
    <submittedName>
        <fullName evidence="3">Na+-driven multidrug efflux pump</fullName>
    </submittedName>
</protein>
<dbReference type="GO" id="GO:0005886">
    <property type="term" value="C:plasma membrane"/>
    <property type="evidence" value="ECO:0007669"/>
    <property type="project" value="TreeGrafter"/>
</dbReference>
<keyword evidence="4" id="KW-1185">Reference proteome</keyword>
<feature type="transmembrane region" description="Helical" evidence="2">
    <location>
        <begin position="162"/>
        <end position="183"/>
    </location>
</feature>
<dbReference type="PANTHER" id="PTHR43298:SF2">
    <property type="entry name" value="FMN_FAD EXPORTER YEEO-RELATED"/>
    <property type="match status" value="1"/>
</dbReference>
<feature type="transmembrane region" description="Helical" evidence="2">
    <location>
        <begin position="375"/>
        <end position="395"/>
    </location>
</feature>
<name>A0A1N7ATZ4_9FLAO</name>
<reference evidence="4" key="1">
    <citation type="submission" date="2017-01" db="EMBL/GenBank/DDBJ databases">
        <authorList>
            <person name="Varghese N."/>
            <person name="Submissions S."/>
        </authorList>
    </citation>
    <scope>NUCLEOTIDE SEQUENCE [LARGE SCALE GENOMIC DNA]</scope>
    <source>
        <strain evidence="4">DSM 15366</strain>
    </source>
</reference>
<keyword evidence="2" id="KW-0812">Transmembrane</keyword>
<dbReference type="AlphaFoldDB" id="A0A1N7ATZ4"/>
<dbReference type="STRING" id="228959.SAMN05421797_11516"/>
<gene>
    <name evidence="3" type="ORF">SAMN05421797_11516</name>
</gene>
<organism evidence="3 4">
    <name type="scientific">Maribacter ulvicola</name>
    <dbReference type="NCBI Taxonomy" id="228959"/>
    <lineage>
        <taxon>Bacteria</taxon>
        <taxon>Pseudomonadati</taxon>
        <taxon>Bacteroidota</taxon>
        <taxon>Flavobacteriia</taxon>
        <taxon>Flavobacteriales</taxon>
        <taxon>Flavobacteriaceae</taxon>
        <taxon>Maribacter</taxon>
    </lineage>
</organism>
<dbReference type="RefSeq" id="WP_076551468.1">
    <property type="nucleotide sequence ID" value="NZ_FTMA01000015.1"/>
</dbReference>
<dbReference type="InterPro" id="IPR050222">
    <property type="entry name" value="MATE_MdtK"/>
</dbReference>
<feature type="transmembrane region" description="Helical" evidence="2">
    <location>
        <begin position="53"/>
        <end position="76"/>
    </location>
</feature>